<feature type="domain" description="Cyclic nucleotide-binding" evidence="2">
    <location>
        <begin position="157"/>
        <end position="236"/>
    </location>
</feature>
<dbReference type="EMBL" id="LT670818">
    <property type="protein sequence ID" value="SHG11490.1"/>
    <property type="molecule type" value="Genomic_DNA"/>
</dbReference>
<dbReference type="InterPro" id="IPR014710">
    <property type="entry name" value="RmlC-like_jellyroll"/>
</dbReference>
<sequence>MRRAEILGGYDEAWRCRPVTTLDRILDTAADNLRVAKILVQMGLDPNNITYDALFNRLLEILLANITLANMFALVGAVFFVATLLTQTMVPLRVANMIGCAFFAVFGALTGAITTFLLYLLMVPINAYRLRQMLVLIKKARSATQGDTSLEWLKPFMTERKYRKGDVLFKKDDAAHEMLLTVTGKFLVKEISVELPPGQLMGEFGFLTPDNRRTATIECIEDGHVLTIAYEKLLEIYFQNPQFGYYFLILTSQRLLENIARLEGIVAQNKALQQAAAASGSN</sequence>
<dbReference type="Pfam" id="PF00027">
    <property type="entry name" value="cNMP_binding"/>
    <property type="match status" value="1"/>
</dbReference>
<feature type="transmembrane region" description="Helical" evidence="1">
    <location>
        <begin position="61"/>
        <end position="82"/>
    </location>
</feature>
<keyword evidence="1" id="KW-0472">Membrane</keyword>
<accession>A0A1M5H667</accession>
<dbReference type="Proteomes" id="UP000190675">
    <property type="component" value="Chromosome I"/>
</dbReference>
<keyword evidence="1" id="KW-0812">Transmembrane</keyword>
<feature type="transmembrane region" description="Helical" evidence="1">
    <location>
        <begin position="94"/>
        <end position="121"/>
    </location>
</feature>
<keyword evidence="1" id="KW-1133">Transmembrane helix</keyword>
<dbReference type="SUPFAM" id="SSF51206">
    <property type="entry name" value="cAMP-binding domain-like"/>
    <property type="match status" value="1"/>
</dbReference>
<dbReference type="GO" id="GO:0005829">
    <property type="term" value="C:cytosol"/>
    <property type="evidence" value="ECO:0007669"/>
    <property type="project" value="TreeGrafter"/>
</dbReference>
<reference evidence="3 4" key="1">
    <citation type="submission" date="2016-11" db="EMBL/GenBank/DDBJ databases">
        <authorList>
            <person name="Jaros S."/>
            <person name="Januszkiewicz K."/>
            <person name="Wedrychowicz H."/>
        </authorList>
    </citation>
    <scope>NUCLEOTIDE SEQUENCE [LARGE SCALE GENOMIC DNA]</scope>
    <source>
        <strain evidence="3 4">GAS242</strain>
    </source>
</reference>
<protein>
    <submittedName>
        <fullName evidence="3">Cyclic nucleotide-binding domain-containing protein</fullName>
    </submittedName>
</protein>
<dbReference type="InterPro" id="IPR018490">
    <property type="entry name" value="cNMP-bd_dom_sf"/>
</dbReference>
<evidence type="ECO:0000259" key="2">
    <source>
        <dbReference type="PROSITE" id="PS50042"/>
    </source>
</evidence>
<organism evidence="3 4">
    <name type="scientific">Bradyrhizobium erythrophlei</name>
    <dbReference type="NCBI Taxonomy" id="1437360"/>
    <lineage>
        <taxon>Bacteria</taxon>
        <taxon>Pseudomonadati</taxon>
        <taxon>Pseudomonadota</taxon>
        <taxon>Alphaproteobacteria</taxon>
        <taxon>Hyphomicrobiales</taxon>
        <taxon>Nitrobacteraceae</taxon>
        <taxon>Bradyrhizobium</taxon>
    </lineage>
</organism>
<dbReference type="AlphaFoldDB" id="A0A1M5H667"/>
<dbReference type="PANTHER" id="PTHR24567">
    <property type="entry name" value="CRP FAMILY TRANSCRIPTIONAL REGULATORY PROTEIN"/>
    <property type="match status" value="1"/>
</dbReference>
<dbReference type="GO" id="GO:0003700">
    <property type="term" value="F:DNA-binding transcription factor activity"/>
    <property type="evidence" value="ECO:0007669"/>
    <property type="project" value="TreeGrafter"/>
</dbReference>
<evidence type="ECO:0000313" key="3">
    <source>
        <dbReference type="EMBL" id="SHG11490.1"/>
    </source>
</evidence>
<dbReference type="PROSITE" id="PS50042">
    <property type="entry name" value="CNMP_BINDING_3"/>
    <property type="match status" value="1"/>
</dbReference>
<dbReference type="SMART" id="SM00100">
    <property type="entry name" value="cNMP"/>
    <property type="match status" value="1"/>
</dbReference>
<dbReference type="PANTHER" id="PTHR24567:SF68">
    <property type="entry name" value="DNA-BINDING TRANSCRIPTIONAL DUAL REGULATOR CRP"/>
    <property type="match status" value="1"/>
</dbReference>
<evidence type="ECO:0000256" key="1">
    <source>
        <dbReference type="SAM" id="Phobius"/>
    </source>
</evidence>
<gene>
    <name evidence="3" type="ORF">SAMN05444169_0611</name>
</gene>
<evidence type="ECO:0000313" key="4">
    <source>
        <dbReference type="Proteomes" id="UP000190675"/>
    </source>
</evidence>
<name>A0A1M5H667_9BRAD</name>
<dbReference type="Gene3D" id="2.60.120.10">
    <property type="entry name" value="Jelly Rolls"/>
    <property type="match status" value="1"/>
</dbReference>
<proteinExistence type="predicted"/>
<dbReference type="InterPro" id="IPR050397">
    <property type="entry name" value="Env_Response_Regulators"/>
</dbReference>
<dbReference type="CDD" id="cd00038">
    <property type="entry name" value="CAP_ED"/>
    <property type="match status" value="1"/>
</dbReference>
<dbReference type="InterPro" id="IPR000595">
    <property type="entry name" value="cNMP-bd_dom"/>
</dbReference>